<evidence type="ECO:0000256" key="1">
    <source>
        <dbReference type="SAM" id="MobiDB-lite"/>
    </source>
</evidence>
<accession>A0AAJ0MLL2</accession>
<evidence type="ECO:0000313" key="2">
    <source>
        <dbReference type="EMBL" id="KAK3484865.1"/>
    </source>
</evidence>
<feature type="region of interest" description="Disordered" evidence="1">
    <location>
        <begin position="316"/>
        <end position="336"/>
    </location>
</feature>
<dbReference type="RefSeq" id="XP_062687919.1">
    <property type="nucleotide sequence ID" value="XM_062835644.1"/>
</dbReference>
<sequence>MEQPGGLTLLELFKTAARENDPRLRGWWDTILDIQNHMINTDTGAIRPFGFFQWRYPFQYPDFVRMAYSQLRSHNEWGTIRAAIEALGHTKPGLLDQLRSPVTGLAEHELSTDRRRKRSNRPDQTFVATIHSDAEHWATAGALRSINNNSAVDPATTRDLPRTFAAKKNCVHTIVNVLTDMAHKLGGDNKETRLINFTSPKVLESLGWDMVDYLISAQMGEPNVYPWATAFFHEDYPTFEARFNEFLALVMTSKAAAANMFWCSYMERFANNPAGEIRRKTGNKEGNTKKDNMVARLRARVAAIDAQVVPQLNQAPVEAGAQGQSATSSGRAYGHAQMSFDGPVTFGASSPADLLARPRTPASRSRQRQNDAPFSQYAGPRTGPYALPVPGNRSHSGYSTSGGTSTARQSAAPIQPRVTPPIFPGTTTARQSTALVEHSITLPVAYANGNTGQGHVDSGEYTGDEALDNQYAFDWNGFLPEGSLLERDVTAPMGNAANEFNGLGCYQGMNPESYEAAEGYGDANGMFNANVANTQAQTEEPAANTSSRIVTIERGVDDLGNVDTNEPACGPQAFGEPEPFGSNQGYAGNGKSFDDTTVSPSYCGSAINKSQNGDYVQGSAANFVYLDDEEDLFADSFLASQTADRTVGAGEKRKRGTEEEDEDELPRARRSRQV</sequence>
<dbReference type="GeneID" id="87873266"/>
<protein>
    <submittedName>
        <fullName evidence="2">Uncharacterized protein</fullName>
    </submittedName>
</protein>
<keyword evidence="3" id="KW-1185">Reference proteome</keyword>
<feature type="region of interest" description="Disordered" evidence="1">
    <location>
        <begin position="638"/>
        <end position="674"/>
    </location>
</feature>
<name>A0AAJ0MLL2_9PEZI</name>
<dbReference type="Proteomes" id="UP001285908">
    <property type="component" value="Unassembled WGS sequence"/>
</dbReference>
<proteinExistence type="predicted"/>
<feature type="compositionally biased region" description="Low complexity" evidence="1">
    <location>
        <begin position="394"/>
        <end position="406"/>
    </location>
</feature>
<gene>
    <name evidence="2" type="ORF">B0T23DRAFT_327795</name>
</gene>
<feature type="region of interest" description="Disordered" evidence="1">
    <location>
        <begin position="349"/>
        <end position="422"/>
    </location>
</feature>
<evidence type="ECO:0000313" key="3">
    <source>
        <dbReference type="Proteomes" id="UP001285908"/>
    </source>
</evidence>
<dbReference type="AlphaFoldDB" id="A0AAJ0MLL2"/>
<reference evidence="2 3" key="1">
    <citation type="journal article" date="2023" name="Mol. Phylogenet. Evol.">
        <title>Genome-scale phylogeny and comparative genomics of the fungal order Sordariales.</title>
        <authorList>
            <person name="Hensen N."/>
            <person name="Bonometti L."/>
            <person name="Westerberg I."/>
            <person name="Brannstrom I.O."/>
            <person name="Guillou S."/>
            <person name="Cros-Aarteil S."/>
            <person name="Calhoun S."/>
            <person name="Haridas S."/>
            <person name="Kuo A."/>
            <person name="Mondo S."/>
            <person name="Pangilinan J."/>
            <person name="Riley R."/>
            <person name="LaButti K."/>
            <person name="Andreopoulos B."/>
            <person name="Lipzen A."/>
            <person name="Chen C."/>
            <person name="Yan M."/>
            <person name="Daum C."/>
            <person name="Ng V."/>
            <person name="Clum A."/>
            <person name="Steindorff A."/>
            <person name="Ohm R.A."/>
            <person name="Martin F."/>
            <person name="Silar P."/>
            <person name="Natvig D.O."/>
            <person name="Lalanne C."/>
            <person name="Gautier V."/>
            <person name="Ament-Velasquez S.L."/>
            <person name="Kruys A."/>
            <person name="Hutchinson M.I."/>
            <person name="Powell A.J."/>
            <person name="Barry K."/>
            <person name="Miller A.N."/>
            <person name="Grigoriev I.V."/>
            <person name="Debuchy R."/>
            <person name="Gladieux P."/>
            <person name="Hiltunen Thoren M."/>
            <person name="Johannesson H."/>
        </authorList>
    </citation>
    <scope>NUCLEOTIDE SEQUENCE [LARGE SCALE GENOMIC DNA]</scope>
    <source>
        <strain evidence="2 3">FGSC 10403</strain>
    </source>
</reference>
<organism evidence="2 3">
    <name type="scientific">Neurospora hispaniola</name>
    <dbReference type="NCBI Taxonomy" id="588809"/>
    <lineage>
        <taxon>Eukaryota</taxon>
        <taxon>Fungi</taxon>
        <taxon>Dikarya</taxon>
        <taxon>Ascomycota</taxon>
        <taxon>Pezizomycotina</taxon>
        <taxon>Sordariomycetes</taxon>
        <taxon>Sordariomycetidae</taxon>
        <taxon>Sordariales</taxon>
        <taxon>Sordariaceae</taxon>
        <taxon>Neurospora</taxon>
    </lineage>
</organism>
<dbReference type="EMBL" id="JAULSX010000013">
    <property type="protein sequence ID" value="KAK3484865.1"/>
    <property type="molecule type" value="Genomic_DNA"/>
</dbReference>
<comment type="caution">
    <text evidence="2">The sequence shown here is derived from an EMBL/GenBank/DDBJ whole genome shotgun (WGS) entry which is preliminary data.</text>
</comment>